<name>A0A1R3IS03_9ROSI</name>
<dbReference type="Pfam" id="PF13041">
    <property type="entry name" value="PPR_2"/>
    <property type="match status" value="1"/>
</dbReference>
<feature type="repeat" description="PPR" evidence="3">
    <location>
        <begin position="247"/>
        <end position="277"/>
    </location>
</feature>
<dbReference type="FunFam" id="1.25.40.10:FF:000553">
    <property type="entry name" value="Pentatricopeptide repeat-containing protein, mitochondrial"/>
    <property type="match status" value="1"/>
</dbReference>
<dbReference type="FunFam" id="1.25.40.10:FF:001074">
    <property type="entry name" value="Pentatricopeptide repeat-containing protein, mitochondrial"/>
    <property type="match status" value="1"/>
</dbReference>
<feature type="domain" description="DYW" evidence="5">
    <location>
        <begin position="539"/>
        <end position="631"/>
    </location>
</feature>
<dbReference type="GO" id="GO:0003723">
    <property type="term" value="F:RNA binding"/>
    <property type="evidence" value="ECO:0007669"/>
    <property type="project" value="InterPro"/>
</dbReference>
<dbReference type="Proteomes" id="UP000187203">
    <property type="component" value="Unassembled WGS sequence"/>
</dbReference>
<evidence type="ECO:0000256" key="4">
    <source>
        <dbReference type="SAM" id="MobiDB-lite"/>
    </source>
</evidence>
<evidence type="ECO:0000256" key="2">
    <source>
        <dbReference type="ARBA" id="ARBA00022737"/>
    </source>
</evidence>
<dbReference type="Gene3D" id="1.25.40.10">
    <property type="entry name" value="Tetratricopeptide repeat domain"/>
    <property type="match status" value="3"/>
</dbReference>
<proteinExistence type="inferred from homology"/>
<evidence type="ECO:0000313" key="7">
    <source>
        <dbReference type="Proteomes" id="UP000187203"/>
    </source>
</evidence>
<dbReference type="FunFam" id="1.25.40.10:FF:001531">
    <property type="entry name" value="Pentatricopeptide repeat-containing protein At4g16835, mitochondrial"/>
    <property type="match status" value="1"/>
</dbReference>
<dbReference type="Pfam" id="PF14432">
    <property type="entry name" value="DYW_deaminase"/>
    <property type="match status" value="1"/>
</dbReference>
<dbReference type="GO" id="GO:0008270">
    <property type="term" value="F:zinc ion binding"/>
    <property type="evidence" value="ECO:0007669"/>
    <property type="project" value="InterPro"/>
</dbReference>
<reference evidence="7" key="1">
    <citation type="submission" date="2013-09" db="EMBL/GenBank/DDBJ databases">
        <title>Corchorus olitorius genome sequencing.</title>
        <authorList>
            <person name="Alam M."/>
            <person name="Haque M.S."/>
            <person name="Islam M.S."/>
            <person name="Emdad E.M."/>
            <person name="Islam M.M."/>
            <person name="Ahmed B."/>
            <person name="Halim A."/>
            <person name="Hossen Q.M.M."/>
            <person name="Hossain M.Z."/>
            <person name="Ahmed R."/>
            <person name="Khan M.M."/>
            <person name="Islam R."/>
            <person name="Rashid M.M."/>
            <person name="Khan S.A."/>
            <person name="Rahman M.S."/>
            <person name="Alam M."/>
            <person name="Yahiya A.S."/>
            <person name="Khan M.S."/>
            <person name="Azam M.S."/>
            <person name="Haque T."/>
            <person name="Lashkar M.Z.H."/>
            <person name="Akhand A.I."/>
            <person name="Morshed G."/>
            <person name="Roy S."/>
            <person name="Uddin K.S."/>
            <person name="Rabeya T."/>
            <person name="Hossain A.S."/>
            <person name="Chowdhury A."/>
            <person name="Snigdha A.R."/>
            <person name="Mortoza M.S."/>
            <person name="Matin S.A."/>
            <person name="Hoque S.M.E."/>
            <person name="Islam M.K."/>
            <person name="Roy D.K."/>
            <person name="Haider R."/>
            <person name="Moosa M.M."/>
            <person name="Elias S.M."/>
            <person name="Hasan A.M."/>
            <person name="Jahan S."/>
            <person name="Shafiuddin M."/>
            <person name="Mahmood N."/>
            <person name="Shommy N.S."/>
        </authorList>
    </citation>
    <scope>NUCLEOTIDE SEQUENCE [LARGE SCALE GENOMIC DNA]</scope>
    <source>
        <strain evidence="7">cv. O-4</strain>
    </source>
</reference>
<dbReference type="AlphaFoldDB" id="A0A1R3IS03"/>
<keyword evidence="2" id="KW-0677">Repeat</keyword>
<dbReference type="SUPFAM" id="SSF48452">
    <property type="entry name" value="TPR-like"/>
    <property type="match status" value="1"/>
</dbReference>
<evidence type="ECO:0000256" key="1">
    <source>
        <dbReference type="ARBA" id="ARBA00006643"/>
    </source>
</evidence>
<feature type="region of interest" description="Disordered" evidence="4">
    <location>
        <begin position="15"/>
        <end position="47"/>
    </location>
</feature>
<dbReference type="PANTHER" id="PTHR47926:SF410">
    <property type="entry name" value="(WILD MALAYSIAN BANANA) HYPOTHETICAL PROTEIN"/>
    <property type="match status" value="1"/>
</dbReference>
<keyword evidence="7" id="KW-1185">Reference proteome</keyword>
<sequence>MYHCLKNTTHHPFSPFLKTFPPTKHRNSHFSSSAIPNPNDNPNHEPIPANFPCRSLPESPSLVPTSNITRKPPTALSRNRSPTFDQHNHNDIISSNKIITSCIRSGDLDSALRVFNNMTVRTTVTWNSILAGYSKAPGKIKEAQQLFDRIPEKDAVSYNIMLGCYVQNSDMETAWSFFNSMPFKDTASWNTMISGFAQKGVMWKAKELFLAMPEKNHVTWSAMISGYVECGELESAVEFFEFADVKSVVAWTAMLNGYMKFGKIEKAERLFEEMPVKNLVTWNAMIAGYVENCQAENGLKLFRMMLRHGIRPNHSSLSSVLLGCSELSALQFGKQVHQLVCEKALCLFEEMRYKGVRPDWITFVAVLLACNHAGLVDTGVRYFNSMVKDYGVEPKSDHYTCMVDLLGRAGKLVEAVDLIKKMPFKPHCAIFGTLLGACRIHKNLEIAEFAAQNLLNLAPKSAAGYVQLANVYAAMNKWDHVARVRQSMKANKVVKTPGYSWMEIKSVVHEFRSGDRVHPELPSIHEKLNELEKKMKLAGYVPDLDFALHDLGEEQKEQLLLRHSEKLAIAFGLMKVPHGTPIRVFKNLRVCGDCHRAIKYISAIERREIIVRDTVRFHHFRDGSCSCGDYW</sequence>
<accession>A0A1R3IS03</accession>
<dbReference type="PROSITE" id="PS51375">
    <property type="entry name" value="PPR"/>
    <property type="match status" value="4"/>
</dbReference>
<dbReference type="InterPro" id="IPR046960">
    <property type="entry name" value="PPR_At4g14850-like_plant"/>
</dbReference>
<evidence type="ECO:0000256" key="3">
    <source>
        <dbReference type="PROSITE-ProRule" id="PRU00708"/>
    </source>
</evidence>
<dbReference type="OrthoDB" id="185373at2759"/>
<gene>
    <name evidence="6" type="ORF">COLO4_21676</name>
</gene>
<feature type="repeat" description="PPR" evidence="3">
    <location>
        <begin position="122"/>
        <end position="157"/>
    </location>
</feature>
<evidence type="ECO:0000313" key="6">
    <source>
        <dbReference type="EMBL" id="OMO85290.1"/>
    </source>
</evidence>
<dbReference type="Pfam" id="PF01535">
    <property type="entry name" value="PPR"/>
    <property type="match status" value="6"/>
</dbReference>
<dbReference type="STRING" id="93759.A0A1R3IS03"/>
<comment type="caution">
    <text evidence="6">The sequence shown here is derived from an EMBL/GenBank/DDBJ whole genome shotgun (WGS) entry which is preliminary data.</text>
</comment>
<dbReference type="InterPro" id="IPR046848">
    <property type="entry name" value="E_motif"/>
</dbReference>
<feature type="region of interest" description="Disordered" evidence="4">
    <location>
        <begin position="60"/>
        <end position="89"/>
    </location>
</feature>
<dbReference type="NCBIfam" id="TIGR00756">
    <property type="entry name" value="PPR"/>
    <property type="match status" value="5"/>
</dbReference>
<dbReference type="EMBL" id="AWUE01017739">
    <property type="protein sequence ID" value="OMO85290.1"/>
    <property type="molecule type" value="Genomic_DNA"/>
</dbReference>
<protein>
    <recommendedName>
        <fullName evidence="5">DYW domain-containing protein</fullName>
    </recommendedName>
</protein>
<feature type="repeat" description="PPR" evidence="3">
    <location>
        <begin position="185"/>
        <end position="219"/>
    </location>
</feature>
<organism evidence="6 7">
    <name type="scientific">Corchorus olitorius</name>
    <dbReference type="NCBI Taxonomy" id="93759"/>
    <lineage>
        <taxon>Eukaryota</taxon>
        <taxon>Viridiplantae</taxon>
        <taxon>Streptophyta</taxon>
        <taxon>Embryophyta</taxon>
        <taxon>Tracheophyta</taxon>
        <taxon>Spermatophyta</taxon>
        <taxon>Magnoliopsida</taxon>
        <taxon>eudicotyledons</taxon>
        <taxon>Gunneridae</taxon>
        <taxon>Pentapetalae</taxon>
        <taxon>rosids</taxon>
        <taxon>malvids</taxon>
        <taxon>Malvales</taxon>
        <taxon>Malvaceae</taxon>
        <taxon>Grewioideae</taxon>
        <taxon>Apeibeae</taxon>
        <taxon>Corchorus</taxon>
    </lineage>
</organism>
<dbReference type="InterPro" id="IPR032867">
    <property type="entry name" value="DYW_dom"/>
</dbReference>
<feature type="compositionally biased region" description="Polar residues" evidence="4">
    <location>
        <begin position="29"/>
        <end position="41"/>
    </location>
</feature>
<dbReference type="Pfam" id="PF20431">
    <property type="entry name" value="E_motif"/>
    <property type="match status" value="1"/>
</dbReference>
<dbReference type="InterPro" id="IPR002885">
    <property type="entry name" value="PPR_rpt"/>
</dbReference>
<feature type="repeat" description="PPR" evidence="3">
    <location>
        <begin position="278"/>
        <end position="312"/>
    </location>
</feature>
<evidence type="ECO:0000259" key="5">
    <source>
        <dbReference type="Pfam" id="PF14432"/>
    </source>
</evidence>
<dbReference type="PANTHER" id="PTHR47926">
    <property type="entry name" value="PENTATRICOPEPTIDE REPEAT-CONTAINING PROTEIN"/>
    <property type="match status" value="1"/>
</dbReference>
<dbReference type="GO" id="GO:0009451">
    <property type="term" value="P:RNA modification"/>
    <property type="evidence" value="ECO:0007669"/>
    <property type="project" value="InterPro"/>
</dbReference>
<comment type="similarity">
    <text evidence="1">Belongs to the PPR family. PCMP-H subfamily.</text>
</comment>
<feature type="compositionally biased region" description="Polar residues" evidence="4">
    <location>
        <begin position="76"/>
        <end position="89"/>
    </location>
</feature>
<dbReference type="InterPro" id="IPR011990">
    <property type="entry name" value="TPR-like_helical_dom_sf"/>
</dbReference>